<sequence>MGDGVLEELYLFENFKDEIDNHRGYLFELAKCVEDFEDELHEAWLEAKVDEEVGYSLLNLLKNGVMTILTRRNIGVTSLRI</sequence>
<evidence type="ECO:0000313" key="1">
    <source>
        <dbReference type="EMBL" id="KTB41373.1"/>
    </source>
</evidence>
<proteinExistence type="predicted"/>
<gene>
    <name evidence="1" type="ORF">WG66_6049</name>
</gene>
<accession>A0A0W0FYH1</accession>
<name>A0A0W0FYH1_MONRR</name>
<dbReference type="AlphaFoldDB" id="A0A0W0FYH1"/>
<dbReference type="Proteomes" id="UP000054988">
    <property type="component" value="Unassembled WGS sequence"/>
</dbReference>
<organism evidence="1 2">
    <name type="scientific">Moniliophthora roreri</name>
    <name type="common">Frosty pod rot fungus</name>
    <name type="synonym">Monilia roreri</name>
    <dbReference type="NCBI Taxonomy" id="221103"/>
    <lineage>
        <taxon>Eukaryota</taxon>
        <taxon>Fungi</taxon>
        <taxon>Dikarya</taxon>
        <taxon>Basidiomycota</taxon>
        <taxon>Agaricomycotina</taxon>
        <taxon>Agaricomycetes</taxon>
        <taxon>Agaricomycetidae</taxon>
        <taxon>Agaricales</taxon>
        <taxon>Marasmiineae</taxon>
        <taxon>Marasmiaceae</taxon>
        <taxon>Moniliophthora</taxon>
    </lineage>
</organism>
<reference evidence="1 2" key="1">
    <citation type="submission" date="2015-12" db="EMBL/GenBank/DDBJ databases">
        <title>Draft genome sequence of Moniliophthora roreri, the causal agent of frosty pod rot of cacao.</title>
        <authorList>
            <person name="Aime M.C."/>
            <person name="Diaz-Valderrama J.R."/>
            <person name="Kijpornyongpan T."/>
            <person name="Phillips-Mora W."/>
        </authorList>
    </citation>
    <scope>NUCLEOTIDE SEQUENCE [LARGE SCALE GENOMIC DNA]</scope>
    <source>
        <strain evidence="1 2">MCA 2952</strain>
    </source>
</reference>
<evidence type="ECO:0000313" key="2">
    <source>
        <dbReference type="Proteomes" id="UP000054988"/>
    </source>
</evidence>
<dbReference type="EMBL" id="LATX01001476">
    <property type="protein sequence ID" value="KTB41373.1"/>
    <property type="molecule type" value="Genomic_DNA"/>
</dbReference>
<protein>
    <submittedName>
        <fullName evidence="1">Uncharacterized protein</fullName>
    </submittedName>
</protein>
<comment type="caution">
    <text evidence="1">The sequence shown here is derived from an EMBL/GenBank/DDBJ whole genome shotgun (WGS) entry which is preliminary data.</text>
</comment>